<dbReference type="AlphaFoldDB" id="D9SJ46"/>
<evidence type="ECO:0000256" key="6">
    <source>
        <dbReference type="SAM" id="Phobius"/>
    </source>
</evidence>
<keyword evidence="5 6" id="KW-0472">Membrane</keyword>
<reference evidence="7 8" key="1">
    <citation type="submission" date="2010-08" db="EMBL/GenBank/DDBJ databases">
        <title>Complete sequence of Gallionella capsiferriformans ES-2.</title>
        <authorList>
            <consortium name="US DOE Joint Genome Institute"/>
            <person name="Lucas S."/>
            <person name="Copeland A."/>
            <person name="Lapidus A."/>
            <person name="Cheng J.-F."/>
            <person name="Bruce D."/>
            <person name="Goodwin L."/>
            <person name="Pitluck S."/>
            <person name="Chertkov O."/>
            <person name="Davenport K.W."/>
            <person name="Detter J.C."/>
            <person name="Han C."/>
            <person name="Tapia R."/>
            <person name="Land M."/>
            <person name="Hauser L."/>
            <person name="Chang Y.-J."/>
            <person name="Jeffries C."/>
            <person name="Kyrpides N."/>
            <person name="Ivanova N."/>
            <person name="Mikhailova N."/>
            <person name="Shelobolina E.S."/>
            <person name="Picardal F."/>
            <person name="Roden E."/>
            <person name="Emerson D."/>
            <person name="Woyke T."/>
        </authorList>
    </citation>
    <scope>NUCLEOTIDE SEQUENCE [LARGE SCALE GENOMIC DNA]</scope>
    <source>
        <strain evidence="7 8">ES-2</strain>
    </source>
</reference>
<evidence type="ECO:0000256" key="1">
    <source>
        <dbReference type="ARBA" id="ARBA00022475"/>
    </source>
</evidence>
<dbReference type="GO" id="GO:0030288">
    <property type="term" value="C:outer membrane-bounded periplasmic space"/>
    <property type="evidence" value="ECO:0007669"/>
    <property type="project" value="TreeGrafter"/>
</dbReference>
<dbReference type="Gene3D" id="2.60.450.10">
    <property type="entry name" value="Lipopolysaccharide (LPS) transport protein A like domain"/>
    <property type="match status" value="1"/>
</dbReference>
<evidence type="ECO:0000256" key="4">
    <source>
        <dbReference type="ARBA" id="ARBA00022989"/>
    </source>
</evidence>
<evidence type="ECO:0000256" key="2">
    <source>
        <dbReference type="ARBA" id="ARBA00022519"/>
    </source>
</evidence>
<dbReference type="PANTHER" id="PTHR37481">
    <property type="entry name" value="LIPOPOLYSACCHARIDE EXPORT SYSTEM PROTEIN LPTC"/>
    <property type="match status" value="1"/>
</dbReference>
<keyword evidence="2" id="KW-0997">Cell inner membrane</keyword>
<keyword evidence="1" id="KW-1003">Cell membrane</keyword>
<evidence type="ECO:0000313" key="7">
    <source>
        <dbReference type="EMBL" id="ADL54322.1"/>
    </source>
</evidence>
<organism evidence="7 8">
    <name type="scientific">Gallionella capsiferriformans (strain ES-2)</name>
    <name type="common">Gallionella ferruginea capsiferriformans (strain ES-2)</name>
    <dbReference type="NCBI Taxonomy" id="395494"/>
    <lineage>
        <taxon>Bacteria</taxon>
        <taxon>Pseudomonadati</taxon>
        <taxon>Pseudomonadota</taxon>
        <taxon>Betaproteobacteria</taxon>
        <taxon>Nitrosomonadales</taxon>
        <taxon>Gallionellaceae</taxon>
        <taxon>Gallionella</taxon>
    </lineage>
</organism>
<dbReference type="Pfam" id="PF06835">
    <property type="entry name" value="LptC"/>
    <property type="match status" value="1"/>
</dbReference>
<name>D9SJ46_GALCS</name>
<keyword evidence="4 6" id="KW-1133">Transmembrane helix</keyword>
<dbReference type="HOGENOM" id="CLU_100563_0_0_4"/>
<sequence length="191" mass="21812" precursor="true">MTAVSKYRYWLPLLPLLALLAGVYWLDKQVQQEIAVAAGNQRHDPDGIMDNFHATKMDLQGVPRFLLSATQMRHYPDHDTTELDFPRVTMLSSERPPLYVNGNRGNVSSRGDEVLFHENVVVRRDAGGDQSAMTLKTEYLRVLPNQDWVNTDRPVTMFNLNTTVHAIGLEMDNKARTMKLLSQVRSEHHVK</sequence>
<keyword evidence="3 6" id="KW-0812">Transmembrane</keyword>
<dbReference type="OrthoDB" id="8589410at2"/>
<dbReference type="NCBIfam" id="TIGR04409">
    <property type="entry name" value="LptC_YrbK"/>
    <property type="match status" value="1"/>
</dbReference>
<dbReference type="GO" id="GO:0015221">
    <property type="term" value="F:lipopolysaccharide transmembrane transporter activity"/>
    <property type="evidence" value="ECO:0007669"/>
    <property type="project" value="InterPro"/>
</dbReference>
<dbReference type="InterPro" id="IPR052363">
    <property type="entry name" value="LPS_export_LptC"/>
</dbReference>
<dbReference type="PANTHER" id="PTHR37481:SF1">
    <property type="entry name" value="LIPOPOLYSACCHARIDE EXPORT SYSTEM PROTEIN LPTC"/>
    <property type="match status" value="1"/>
</dbReference>
<dbReference type="RefSeq" id="WP_013292265.1">
    <property type="nucleotide sequence ID" value="NC_014394.1"/>
</dbReference>
<dbReference type="STRING" id="395494.Galf_0277"/>
<evidence type="ECO:0008006" key="9">
    <source>
        <dbReference type="Google" id="ProtNLM"/>
    </source>
</evidence>
<feature type="transmembrane region" description="Helical" evidence="6">
    <location>
        <begin position="7"/>
        <end position="26"/>
    </location>
</feature>
<dbReference type="Proteomes" id="UP000001235">
    <property type="component" value="Chromosome"/>
</dbReference>
<keyword evidence="8" id="KW-1185">Reference proteome</keyword>
<gene>
    <name evidence="7" type="ordered locus">Galf_0277</name>
</gene>
<protein>
    <recommendedName>
        <fullName evidence="9">LPS export ABC transporter periplasmic protein LptC</fullName>
    </recommendedName>
</protein>
<dbReference type="InterPro" id="IPR010664">
    <property type="entry name" value="LipoPS_assembly_LptC-rel"/>
</dbReference>
<dbReference type="EMBL" id="CP002159">
    <property type="protein sequence ID" value="ADL54322.1"/>
    <property type="molecule type" value="Genomic_DNA"/>
</dbReference>
<dbReference type="GO" id="GO:0017089">
    <property type="term" value="F:glycolipid transfer activity"/>
    <property type="evidence" value="ECO:0007669"/>
    <property type="project" value="TreeGrafter"/>
</dbReference>
<evidence type="ECO:0000313" key="8">
    <source>
        <dbReference type="Proteomes" id="UP000001235"/>
    </source>
</evidence>
<accession>D9SJ46</accession>
<dbReference type="eggNOG" id="COG3117">
    <property type="taxonomic scope" value="Bacteria"/>
</dbReference>
<proteinExistence type="predicted"/>
<evidence type="ECO:0000256" key="5">
    <source>
        <dbReference type="ARBA" id="ARBA00023136"/>
    </source>
</evidence>
<dbReference type="InterPro" id="IPR026265">
    <property type="entry name" value="LptC"/>
</dbReference>
<dbReference type="GO" id="GO:0005886">
    <property type="term" value="C:plasma membrane"/>
    <property type="evidence" value="ECO:0007669"/>
    <property type="project" value="InterPro"/>
</dbReference>
<dbReference type="KEGG" id="gca:Galf_0277"/>
<evidence type="ECO:0000256" key="3">
    <source>
        <dbReference type="ARBA" id="ARBA00022692"/>
    </source>
</evidence>